<keyword evidence="6 9" id="KW-0472">Membrane</keyword>
<feature type="compositionally biased region" description="Low complexity" evidence="8">
    <location>
        <begin position="48"/>
        <end position="68"/>
    </location>
</feature>
<keyword evidence="5 9" id="KW-1133">Transmembrane helix</keyword>
<sequence>MAATGFVWPLALWMVVVAATTATHSNKTESVEAASLPPSLPPKEKSASRPASTATTTTTSGSPQSGLSGLGLPALHRALYVLAGLAGIGFLYYLGGRTFRTRKPPRKKYGLLSNSEDPMEMASLESDEDTVFEIRNLRRVPDLPPSEPTDKRRPI</sequence>
<dbReference type="InterPro" id="IPR009565">
    <property type="entry name" value="FAM174-like"/>
</dbReference>
<evidence type="ECO:0000313" key="12">
    <source>
        <dbReference type="RefSeq" id="XP_060550998.1"/>
    </source>
</evidence>
<comment type="similarity">
    <text evidence="2">Belongs to the FAM174 family.</text>
</comment>
<evidence type="ECO:0000256" key="7">
    <source>
        <dbReference type="ARBA" id="ARBA00023180"/>
    </source>
</evidence>
<dbReference type="RefSeq" id="XP_060550998.1">
    <property type="nucleotide sequence ID" value="XM_060695015.1"/>
</dbReference>
<evidence type="ECO:0000256" key="8">
    <source>
        <dbReference type="SAM" id="MobiDB-lite"/>
    </source>
</evidence>
<evidence type="ECO:0000256" key="3">
    <source>
        <dbReference type="ARBA" id="ARBA00022692"/>
    </source>
</evidence>
<dbReference type="GeneID" id="117668628"/>
<comment type="subcellular location">
    <subcellularLocation>
        <location evidence="1">Membrane</location>
        <topology evidence="1">Single-pass type I membrane protein</topology>
    </subcellularLocation>
</comment>
<evidence type="ECO:0000256" key="6">
    <source>
        <dbReference type="ARBA" id="ARBA00023136"/>
    </source>
</evidence>
<name>A0ABM3ZRJ4_PANGU</name>
<feature type="transmembrane region" description="Helical" evidence="9">
    <location>
        <begin position="74"/>
        <end position="94"/>
    </location>
</feature>
<gene>
    <name evidence="12" type="primary">FAM174C</name>
</gene>
<keyword evidence="3 9" id="KW-0812">Transmembrane</keyword>
<evidence type="ECO:0000256" key="4">
    <source>
        <dbReference type="ARBA" id="ARBA00022729"/>
    </source>
</evidence>
<reference evidence="12" key="1">
    <citation type="submission" date="2025-08" db="UniProtKB">
        <authorList>
            <consortium name="RefSeq"/>
        </authorList>
    </citation>
    <scope>IDENTIFICATION</scope>
    <source>
        <tissue evidence="12">Blood</tissue>
    </source>
</reference>
<proteinExistence type="inferred from homology"/>
<feature type="region of interest" description="Disordered" evidence="8">
    <location>
        <begin position="26"/>
        <end position="68"/>
    </location>
</feature>
<evidence type="ECO:0000256" key="9">
    <source>
        <dbReference type="SAM" id="Phobius"/>
    </source>
</evidence>
<dbReference type="PANTHER" id="PTHR28607:SF2">
    <property type="entry name" value="PROTEIN FAM174C"/>
    <property type="match status" value="1"/>
</dbReference>
<keyword evidence="4 10" id="KW-0732">Signal</keyword>
<keyword evidence="7" id="KW-0325">Glycoprotein</keyword>
<evidence type="ECO:0000256" key="5">
    <source>
        <dbReference type="ARBA" id="ARBA00022989"/>
    </source>
</evidence>
<organism evidence="11 12">
    <name type="scientific">Pantherophis guttatus</name>
    <name type="common">Corn snake</name>
    <name type="synonym">Elaphe guttata</name>
    <dbReference type="NCBI Taxonomy" id="94885"/>
    <lineage>
        <taxon>Eukaryota</taxon>
        <taxon>Metazoa</taxon>
        <taxon>Chordata</taxon>
        <taxon>Craniata</taxon>
        <taxon>Vertebrata</taxon>
        <taxon>Euteleostomi</taxon>
        <taxon>Lepidosauria</taxon>
        <taxon>Squamata</taxon>
        <taxon>Bifurcata</taxon>
        <taxon>Unidentata</taxon>
        <taxon>Episquamata</taxon>
        <taxon>Toxicofera</taxon>
        <taxon>Serpentes</taxon>
        <taxon>Colubroidea</taxon>
        <taxon>Colubridae</taxon>
        <taxon>Colubrinae</taxon>
        <taxon>Pantherophis</taxon>
    </lineage>
</organism>
<keyword evidence="11" id="KW-1185">Reference proteome</keyword>
<feature type="signal peptide" evidence="10">
    <location>
        <begin position="1"/>
        <end position="18"/>
    </location>
</feature>
<accession>A0ABM3ZRJ4</accession>
<evidence type="ECO:0000256" key="1">
    <source>
        <dbReference type="ARBA" id="ARBA00004479"/>
    </source>
</evidence>
<dbReference type="PANTHER" id="PTHR28607">
    <property type="entry name" value="EXPRESSED PROTEIN"/>
    <property type="match status" value="1"/>
</dbReference>
<feature type="chain" id="PRO_5047119412" evidence="10">
    <location>
        <begin position="19"/>
        <end position="155"/>
    </location>
</feature>
<evidence type="ECO:0000256" key="10">
    <source>
        <dbReference type="SAM" id="SignalP"/>
    </source>
</evidence>
<dbReference type="Pfam" id="PF06679">
    <property type="entry name" value="DUF1180"/>
    <property type="match status" value="1"/>
</dbReference>
<protein>
    <submittedName>
        <fullName evidence="12">Protein FAM174C isoform X1</fullName>
    </submittedName>
</protein>
<dbReference type="Proteomes" id="UP001652622">
    <property type="component" value="Unplaced"/>
</dbReference>
<evidence type="ECO:0000256" key="2">
    <source>
        <dbReference type="ARBA" id="ARBA00006986"/>
    </source>
</evidence>
<evidence type="ECO:0000313" key="11">
    <source>
        <dbReference type="Proteomes" id="UP001652622"/>
    </source>
</evidence>